<dbReference type="Gene3D" id="3.40.30.120">
    <property type="match status" value="1"/>
</dbReference>
<evidence type="ECO:0000313" key="6">
    <source>
        <dbReference type="Proteomes" id="UP001500618"/>
    </source>
</evidence>
<evidence type="ECO:0000256" key="3">
    <source>
        <dbReference type="ARBA" id="ARBA00022827"/>
    </source>
</evidence>
<dbReference type="InterPro" id="IPR002938">
    <property type="entry name" value="FAD-bd"/>
</dbReference>
<keyword evidence="5" id="KW-0503">Monooxygenase</keyword>
<dbReference type="Pfam" id="PF21274">
    <property type="entry name" value="Rng_hyd_C"/>
    <property type="match status" value="1"/>
</dbReference>
<dbReference type="InterPro" id="IPR050641">
    <property type="entry name" value="RIFMO-like"/>
</dbReference>
<keyword evidence="6" id="KW-1185">Reference proteome</keyword>
<evidence type="ECO:0000256" key="2">
    <source>
        <dbReference type="ARBA" id="ARBA00022630"/>
    </source>
</evidence>
<accession>A0ABN2J8D2</accession>
<dbReference type="InterPro" id="IPR036188">
    <property type="entry name" value="FAD/NAD-bd_sf"/>
</dbReference>
<dbReference type="Gene3D" id="3.50.50.60">
    <property type="entry name" value="FAD/NAD(P)-binding domain"/>
    <property type="match status" value="1"/>
</dbReference>
<dbReference type="PANTHER" id="PTHR43004:SF19">
    <property type="entry name" value="BINDING MONOOXYGENASE, PUTATIVE (JCVI)-RELATED"/>
    <property type="match status" value="1"/>
</dbReference>
<keyword evidence="5" id="KW-0560">Oxidoreductase</keyword>
<reference evidence="5 6" key="1">
    <citation type="journal article" date="2019" name="Int. J. Syst. Evol. Microbiol.">
        <title>The Global Catalogue of Microorganisms (GCM) 10K type strain sequencing project: providing services to taxonomists for standard genome sequencing and annotation.</title>
        <authorList>
            <consortium name="The Broad Institute Genomics Platform"/>
            <consortium name="The Broad Institute Genome Sequencing Center for Infectious Disease"/>
            <person name="Wu L."/>
            <person name="Ma J."/>
        </authorList>
    </citation>
    <scope>NUCLEOTIDE SEQUENCE [LARGE SCALE GENOMIC DNA]</scope>
    <source>
        <strain evidence="5 6">JCM 14718</strain>
    </source>
</reference>
<comment type="cofactor">
    <cofactor evidence="1">
        <name>FAD</name>
        <dbReference type="ChEBI" id="CHEBI:57692"/>
    </cofactor>
</comment>
<gene>
    <name evidence="5" type="ORF">GCM10009765_80370</name>
</gene>
<evidence type="ECO:0000256" key="1">
    <source>
        <dbReference type="ARBA" id="ARBA00001974"/>
    </source>
</evidence>
<feature type="domain" description="FAD-binding" evidence="4">
    <location>
        <begin position="12"/>
        <end position="344"/>
    </location>
</feature>
<dbReference type="RefSeq" id="WP_344315231.1">
    <property type="nucleotide sequence ID" value="NZ_BAAANY010000044.1"/>
</dbReference>
<dbReference type="EMBL" id="BAAANY010000044">
    <property type="protein sequence ID" value="GAA1720012.1"/>
    <property type="molecule type" value="Genomic_DNA"/>
</dbReference>
<dbReference type="Gene3D" id="3.30.70.2450">
    <property type="match status" value="1"/>
</dbReference>
<comment type="caution">
    <text evidence="5">The sequence shown here is derived from an EMBL/GenBank/DDBJ whole genome shotgun (WGS) entry which is preliminary data.</text>
</comment>
<dbReference type="Pfam" id="PF01494">
    <property type="entry name" value="FAD_binding_3"/>
    <property type="match status" value="1"/>
</dbReference>
<dbReference type="PRINTS" id="PR00420">
    <property type="entry name" value="RNGMNOXGNASE"/>
</dbReference>
<dbReference type="SUPFAM" id="SSF51905">
    <property type="entry name" value="FAD/NAD(P)-binding domain"/>
    <property type="match status" value="1"/>
</dbReference>
<organism evidence="5 6">
    <name type="scientific">Fodinicola feengrottensis</name>
    <dbReference type="NCBI Taxonomy" id="435914"/>
    <lineage>
        <taxon>Bacteria</taxon>
        <taxon>Bacillati</taxon>
        <taxon>Actinomycetota</taxon>
        <taxon>Actinomycetes</taxon>
        <taxon>Mycobacteriales</taxon>
        <taxon>Fodinicola</taxon>
    </lineage>
</organism>
<dbReference type="Proteomes" id="UP001500618">
    <property type="component" value="Unassembled WGS sequence"/>
</dbReference>
<keyword evidence="3" id="KW-0274">FAD</keyword>
<keyword evidence="2" id="KW-0285">Flavoprotein</keyword>
<protein>
    <submittedName>
        <fullName evidence="5">FAD-dependent monooxygenase</fullName>
    </submittedName>
</protein>
<evidence type="ECO:0000313" key="5">
    <source>
        <dbReference type="EMBL" id="GAA1720012.1"/>
    </source>
</evidence>
<evidence type="ECO:0000259" key="4">
    <source>
        <dbReference type="Pfam" id="PF01494"/>
    </source>
</evidence>
<dbReference type="GO" id="GO:0004497">
    <property type="term" value="F:monooxygenase activity"/>
    <property type="evidence" value="ECO:0007669"/>
    <property type="project" value="UniProtKB-KW"/>
</dbReference>
<sequence>MTSKKPEHSADQVVIVGAGPTGLMLAAELALAGVACRVLEKRDHQANITRAFGIGPRTLELLDARDLAQNLIPNGNKIPQGQFGARAGFELTVIDSRFNYMLIVPQSGTEKMLEEHCRELGVPIERGAQVEGLTQRDDGVDVQVSGPDGSRTIRASYVVGCDGAHSVVRDAIGVDFIGKRYDTQLTLADVKLTRPPGDTVFARVSNDGVQLFIPYGDGYHRSVAWDRQRDKLPIDEPITLKELQDAALRMTGEDFGITEIRWSTRFLSERKQAAHYRVGRVLLAGDAAHVHSPIGAQGMNTGIGDAFNLGWKIAAVVHGTAPAWLLDTYESERHPVGEKILKFTDRLIRMTLIRSKAALGMIQGAMAMVAKNDALISKPRNLFAGISIAYEPHGQHPHPLAGKRAPDIEVGGHRLYEALRGGRFVLVDSTVDGAAARTADRRWGDRVQTLAGRIDSTKKLPALMLVRPDAYVAWASDSVESGSVAAVLDEWCGAPRAEKVSP</sequence>
<proteinExistence type="predicted"/>
<dbReference type="PANTHER" id="PTHR43004">
    <property type="entry name" value="TRK SYSTEM POTASSIUM UPTAKE PROTEIN"/>
    <property type="match status" value="1"/>
</dbReference>
<name>A0ABN2J8D2_9ACTN</name>